<organism evidence="3 4">
    <name type="scientific">Erythrobacter ramosus</name>
    <dbReference type="NCBI Taxonomy" id="35811"/>
    <lineage>
        <taxon>Bacteria</taxon>
        <taxon>Pseudomonadati</taxon>
        <taxon>Pseudomonadota</taxon>
        <taxon>Alphaproteobacteria</taxon>
        <taxon>Sphingomonadales</taxon>
        <taxon>Erythrobacteraceae</taxon>
        <taxon>Erythrobacter/Porphyrobacter group</taxon>
        <taxon>Erythrobacter</taxon>
    </lineage>
</organism>
<evidence type="ECO:0000313" key="5">
    <source>
        <dbReference type="Proteomes" id="UP000548685"/>
    </source>
</evidence>
<dbReference type="OrthoDB" id="7391972at2"/>
<name>A0A6I4UE75_9SPHN</name>
<evidence type="ECO:0000256" key="1">
    <source>
        <dbReference type="SAM" id="MobiDB-lite"/>
    </source>
</evidence>
<evidence type="ECO:0000313" key="2">
    <source>
        <dbReference type="EMBL" id="MBB3775162.1"/>
    </source>
</evidence>
<feature type="region of interest" description="Disordered" evidence="1">
    <location>
        <begin position="133"/>
        <end position="167"/>
    </location>
</feature>
<comment type="caution">
    <text evidence="3">The sequence shown here is derived from an EMBL/GenBank/DDBJ whole genome shotgun (WGS) entry which is preliminary data.</text>
</comment>
<accession>A0A6I4UE75</accession>
<evidence type="ECO:0000313" key="4">
    <source>
        <dbReference type="Proteomes" id="UP000430021"/>
    </source>
</evidence>
<dbReference type="EMBL" id="JACICE010000001">
    <property type="protein sequence ID" value="MBB3775162.1"/>
    <property type="molecule type" value="Genomic_DNA"/>
</dbReference>
<reference evidence="3 4" key="1">
    <citation type="submission" date="2019-12" db="EMBL/GenBank/DDBJ databases">
        <title>Genomic-based taxomic classification of the family Erythrobacteraceae.</title>
        <authorList>
            <person name="Xu L."/>
        </authorList>
    </citation>
    <scope>NUCLEOTIDE SEQUENCE [LARGE SCALE GENOMIC DNA]</scope>
    <source>
        <strain evidence="3 4">JCM 10282</strain>
    </source>
</reference>
<dbReference type="AlphaFoldDB" id="A0A6I4UE75"/>
<gene>
    <name evidence="2" type="ORF">FHS52_001105</name>
    <name evidence="3" type="ORF">GRI59_01120</name>
</gene>
<protein>
    <submittedName>
        <fullName evidence="3">Uncharacterized protein</fullName>
    </submittedName>
</protein>
<dbReference type="Proteomes" id="UP000430021">
    <property type="component" value="Unassembled WGS sequence"/>
</dbReference>
<reference evidence="2 5" key="2">
    <citation type="submission" date="2020-08" db="EMBL/GenBank/DDBJ databases">
        <title>Genomic Encyclopedia of Type Strains, Phase IV (KMG-IV): sequencing the most valuable type-strain genomes for metagenomic binning, comparative biology and taxonomic classification.</title>
        <authorList>
            <person name="Goeker M."/>
        </authorList>
    </citation>
    <scope>NUCLEOTIDE SEQUENCE [LARGE SCALE GENOMIC DNA]</scope>
    <source>
        <strain evidence="2 5">DSM 8510</strain>
    </source>
</reference>
<dbReference type="EMBL" id="WTYB01000001">
    <property type="protein sequence ID" value="MXP37210.1"/>
    <property type="molecule type" value="Genomic_DNA"/>
</dbReference>
<evidence type="ECO:0000313" key="3">
    <source>
        <dbReference type="EMBL" id="MXP37210.1"/>
    </source>
</evidence>
<proteinExistence type="predicted"/>
<keyword evidence="5" id="KW-1185">Reference proteome</keyword>
<dbReference type="Proteomes" id="UP000548685">
    <property type="component" value="Unassembled WGS sequence"/>
</dbReference>
<dbReference type="RefSeq" id="WP_160759366.1">
    <property type="nucleotide sequence ID" value="NZ_BAAADZ010000002.1"/>
</dbReference>
<sequence length="220" mass="23449">MISWAAFKLLAAGGLEAVLKGLLAALKWVLSDVRNALLAAFVPAFLWAAIIVVPDLREDLAETEQLLTDTQLAHLGTITNYIDASDEAQRQAKANVARVEAEQEAVTYEVTRNLRSDLAAVSARFDRLRARNAAAGDPGRANPAGLPEARDAAGRAAGAPGNPDVSAARDLTAQPLCPSQFVCLTIDQAQRASEDARRHDALIVWALGQSAVRFTPEGSR</sequence>